<evidence type="ECO:0000256" key="3">
    <source>
        <dbReference type="ARBA" id="ARBA00022475"/>
    </source>
</evidence>
<feature type="domain" description="Major facilitator superfamily (MFS) profile" evidence="8">
    <location>
        <begin position="11"/>
        <end position="399"/>
    </location>
</feature>
<evidence type="ECO:0000259" key="8">
    <source>
        <dbReference type="PROSITE" id="PS50850"/>
    </source>
</evidence>
<organism evidence="9 10">
    <name type="scientific">Lactiplantibacillus xiangfangensis</name>
    <dbReference type="NCBI Taxonomy" id="942150"/>
    <lineage>
        <taxon>Bacteria</taxon>
        <taxon>Bacillati</taxon>
        <taxon>Bacillota</taxon>
        <taxon>Bacilli</taxon>
        <taxon>Lactobacillales</taxon>
        <taxon>Lactobacillaceae</taxon>
        <taxon>Lactiplantibacillus</taxon>
    </lineage>
</organism>
<feature type="transmembrane region" description="Helical" evidence="7">
    <location>
        <begin position="165"/>
        <end position="183"/>
    </location>
</feature>
<evidence type="ECO:0000313" key="10">
    <source>
        <dbReference type="Proteomes" id="UP000051783"/>
    </source>
</evidence>
<dbReference type="GO" id="GO:0005886">
    <property type="term" value="C:plasma membrane"/>
    <property type="evidence" value="ECO:0007669"/>
    <property type="project" value="UniProtKB-SubCell"/>
</dbReference>
<dbReference type="PANTHER" id="PTHR43124:SF3">
    <property type="entry name" value="CHLORAMPHENICOL EFFLUX PUMP RV0191"/>
    <property type="match status" value="1"/>
</dbReference>
<dbReference type="STRING" id="942150.IV64_GL002404"/>
<evidence type="ECO:0000256" key="6">
    <source>
        <dbReference type="ARBA" id="ARBA00023136"/>
    </source>
</evidence>
<proteinExistence type="predicted"/>
<dbReference type="SUPFAM" id="SSF103473">
    <property type="entry name" value="MFS general substrate transporter"/>
    <property type="match status" value="1"/>
</dbReference>
<feature type="transmembrane region" description="Helical" evidence="7">
    <location>
        <begin position="301"/>
        <end position="326"/>
    </location>
</feature>
<feature type="transmembrane region" description="Helical" evidence="7">
    <location>
        <begin position="338"/>
        <end position="364"/>
    </location>
</feature>
<reference evidence="9 10" key="1">
    <citation type="journal article" date="2015" name="Genome Announc.">
        <title>Expanding the biotechnology potential of lactobacilli through comparative genomics of 213 strains and associated genera.</title>
        <authorList>
            <person name="Sun Z."/>
            <person name="Harris H.M."/>
            <person name="McCann A."/>
            <person name="Guo C."/>
            <person name="Argimon S."/>
            <person name="Zhang W."/>
            <person name="Yang X."/>
            <person name="Jeffery I.B."/>
            <person name="Cooney J.C."/>
            <person name="Kagawa T.F."/>
            <person name="Liu W."/>
            <person name="Song Y."/>
            <person name="Salvetti E."/>
            <person name="Wrobel A."/>
            <person name="Rasinkangas P."/>
            <person name="Parkhill J."/>
            <person name="Rea M.C."/>
            <person name="O'Sullivan O."/>
            <person name="Ritari J."/>
            <person name="Douillard F.P."/>
            <person name="Paul Ross R."/>
            <person name="Yang R."/>
            <person name="Briner A.E."/>
            <person name="Felis G.E."/>
            <person name="de Vos W.M."/>
            <person name="Barrangou R."/>
            <person name="Klaenhammer T.R."/>
            <person name="Caufield P.W."/>
            <person name="Cui Y."/>
            <person name="Zhang H."/>
            <person name="O'Toole P.W."/>
        </authorList>
    </citation>
    <scope>NUCLEOTIDE SEQUENCE [LARGE SCALE GENOMIC DNA]</scope>
    <source>
        <strain evidence="9 10">LMG 26013</strain>
    </source>
</reference>
<dbReference type="Gene3D" id="1.20.1250.20">
    <property type="entry name" value="MFS general substrate transporter like domains"/>
    <property type="match status" value="1"/>
</dbReference>
<feature type="transmembrane region" description="Helical" evidence="7">
    <location>
        <begin position="251"/>
        <end position="269"/>
    </location>
</feature>
<dbReference type="Proteomes" id="UP000051783">
    <property type="component" value="Unassembled WGS sequence"/>
</dbReference>
<keyword evidence="6 7" id="KW-0472">Membrane</keyword>
<dbReference type="InterPro" id="IPR020846">
    <property type="entry name" value="MFS_dom"/>
</dbReference>
<protein>
    <submittedName>
        <fullName evidence="9">Major facilitator superfamily protein</fullName>
    </submittedName>
</protein>
<comment type="subcellular location">
    <subcellularLocation>
        <location evidence="1">Cell membrane</location>
        <topology evidence="1">Multi-pass membrane protein</topology>
    </subcellularLocation>
</comment>
<keyword evidence="10" id="KW-1185">Reference proteome</keyword>
<dbReference type="PROSITE" id="PS50850">
    <property type="entry name" value="MFS"/>
    <property type="match status" value="1"/>
</dbReference>
<feature type="transmembrane region" description="Helical" evidence="7">
    <location>
        <begin position="276"/>
        <end position="295"/>
    </location>
</feature>
<sequence>MDVKKNRNSWLVRISVLLISIDAASAAVVSGAIPLMKDSFRNVASSTVESTATIPSLSILLFILLSPYVAKKLGTKKTSLIGLGTAFVFGIMPFFLNNIYLILLCRFVYGAGIGLINPLVYTVISHVYVGTEQAEMVGYGSSFTNIVNIILTYTVGFLMPLGWRYSFLAYSVILIIFFLVLLFSPDVELTDEDEKEQEVEEKTNESHADRLGFSAWKYLLFMFFLYIAVLLYQIKYAQILVGNGFGTPQQAAFIMGLINFISIITGLIFGKVFKTFGRSTFLIGLVMILGAYLLIPVTANIYLSAVLVMIMAFGSGFVASYIFYELFQVVSEKVSAKISGYALIAINIGIFCAPYVGGIAASVLHNQSPTLGVVISSVILGCLIVVHLLTISIDKREEKRYAELKK</sequence>
<dbReference type="InterPro" id="IPR036259">
    <property type="entry name" value="MFS_trans_sf"/>
</dbReference>
<dbReference type="RefSeq" id="WP_057706124.1">
    <property type="nucleotide sequence ID" value="NZ_JQCL01000055.1"/>
</dbReference>
<accession>A0A0R2MDS2</accession>
<feature type="transmembrane region" description="Helical" evidence="7">
    <location>
        <begin position="370"/>
        <end position="391"/>
    </location>
</feature>
<dbReference type="PATRIC" id="fig|942150.3.peg.2511"/>
<feature type="transmembrane region" description="Helical" evidence="7">
    <location>
        <begin position="136"/>
        <end position="159"/>
    </location>
</feature>
<feature type="transmembrane region" description="Helical" evidence="7">
    <location>
        <begin position="80"/>
        <end position="101"/>
    </location>
</feature>
<evidence type="ECO:0000256" key="1">
    <source>
        <dbReference type="ARBA" id="ARBA00004651"/>
    </source>
</evidence>
<dbReference type="InterPro" id="IPR050189">
    <property type="entry name" value="MFS_Efflux_Transporters"/>
</dbReference>
<feature type="transmembrane region" description="Helical" evidence="7">
    <location>
        <begin position="50"/>
        <end position="68"/>
    </location>
</feature>
<keyword evidence="5 7" id="KW-1133">Transmembrane helix</keyword>
<dbReference type="AlphaFoldDB" id="A0A0R2MDS2"/>
<keyword evidence="2" id="KW-0813">Transport</keyword>
<dbReference type="OrthoDB" id="1650550at2"/>
<keyword evidence="3" id="KW-1003">Cell membrane</keyword>
<feature type="transmembrane region" description="Helical" evidence="7">
    <location>
        <begin position="107"/>
        <end position="129"/>
    </location>
</feature>
<evidence type="ECO:0000256" key="5">
    <source>
        <dbReference type="ARBA" id="ARBA00022989"/>
    </source>
</evidence>
<evidence type="ECO:0000256" key="2">
    <source>
        <dbReference type="ARBA" id="ARBA00022448"/>
    </source>
</evidence>
<dbReference type="EMBL" id="JQCL01000055">
    <property type="protein sequence ID" value="KRO11575.1"/>
    <property type="molecule type" value="Genomic_DNA"/>
</dbReference>
<feature type="transmembrane region" description="Helical" evidence="7">
    <location>
        <begin position="218"/>
        <end position="239"/>
    </location>
</feature>
<dbReference type="PANTHER" id="PTHR43124">
    <property type="entry name" value="PURINE EFFLUX PUMP PBUE"/>
    <property type="match status" value="1"/>
</dbReference>
<dbReference type="InterPro" id="IPR011701">
    <property type="entry name" value="MFS"/>
</dbReference>
<gene>
    <name evidence="9" type="ORF">IV64_GL002404</name>
</gene>
<dbReference type="Pfam" id="PF07690">
    <property type="entry name" value="MFS_1"/>
    <property type="match status" value="1"/>
</dbReference>
<evidence type="ECO:0000256" key="4">
    <source>
        <dbReference type="ARBA" id="ARBA00022692"/>
    </source>
</evidence>
<comment type="caution">
    <text evidence="9">The sequence shown here is derived from an EMBL/GenBank/DDBJ whole genome shotgun (WGS) entry which is preliminary data.</text>
</comment>
<dbReference type="GO" id="GO:0022857">
    <property type="term" value="F:transmembrane transporter activity"/>
    <property type="evidence" value="ECO:0007669"/>
    <property type="project" value="InterPro"/>
</dbReference>
<name>A0A0R2MDS2_9LACO</name>
<keyword evidence="4 7" id="KW-0812">Transmembrane</keyword>
<evidence type="ECO:0000313" key="9">
    <source>
        <dbReference type="EMBL" id="KRO11575.1"/>
    </source>
</evidence>
<evidence type="ECO:0000256" key="7">
    <source>
        <dbReference type="SAM" id="Phobius"/>
    </source>
</evidence>